<accession>B6WTZ7</accession>
<name>B6WTZ7_9BACT</name>
<proteinExistence type="predicted"/>
<comment type="caution">
    <text evidence="1">The sequence shown here is derived from an EMBL/GenBank/DDBJ whole genome shotgun (WGS) entry which is preliminary data.</text>
</comment>
<organism evidence="1 2">
    <name type="scientific">Desulfovibrio piger ATCC 29098</name>
    <dbReference type="NCBI Taxonomy" id="411464"/>
    <lineage>
        <taxon>Bacteria</taxon>
        <taxon>Pseudomonadati</taxon>
        <taxon>Thermodesulfobacteriota</taxon>
        <taxon>Desulfovibrionia</taxon>
        <taxon>Desulfovibrionales</taxon>
        <taxon>Desulfovibrionaceae</taxon>
        <taxon>Desulfovibrio</taxon>
    </lineage>
</organism>
<reference evidence="1 2" key="2">
    <citation type="submission" date="2008-10" db="EMBL/GenBank/DDBJ databases">
        <authorList>
            <person name="Fulton L."/>
            <person name="Clifton S."/>
            <person name="Fulton B."/>
            <person name="Xu J."/>
            <person name="Minx P."/>
            <person name="Pepin K.H."/>
            <person name="Johnson M."/>
            <person name="Bhonagiri V."/>
            <person name="Nash W.E."/>
            <person name="Mardis E.R."/>
            <person name="Wilson R.K."/>
        </authorList>
    </citation>
    <scope>NUCLEOTIDE SEQUENCE [LARGE SCALE GENOMIC DNA]</scope>
    <source>
        <strain evidence="1 2">ATCC 29098</strain>
    </source>
</reference>
<dbReference type="Proteomes" id="UP000003676">
    <property type="component" value="Unassembled WGS sequence"/>
</dbReference>
<dbReference type="AlphaFoldDB" id="B6WTZ7"/>
<dbReference type="EMBL" id="ABXU01000038">
    <property type="protein sequence ID" value="EEB33561.1"/>
    <property type="molecule type" value="Genomic_DNA"/>
</dbReference>
<evidence type="ECO:0000313" key="1">
    <source>
        <dbReference type="EMBL" id="EEB33561.1"/>
    </source>
</evidence>
<evidence type="ECO:0000313" key="2">
    <source>
        <dbReference type="Proteomes" id="UP000003676"/>
    </source>
</evidence>
<protein>
    <submittedName>
        <fullName evidence="1">Uncharacterized protein</fullName>
    </submittedName>
</protein>
<sequence>MGDQRIFFIPDLCGEIFLSPCKKRCFLKVACCIDPFISFLTT</sequence>
<dbReference type="HOGENOM" id="CLU_3250547_0_0_7"/>
<reference evidence="1 2" key="1">
    <citation type="submission" date="2008-10" db="EMBL/GenBank/DDBJ databases">
        <title>Draft genome sequence of Desulvovibrio piger (ATCC 29098).</title>
        <authorList>
            <person name="Sudarsanam P."/>
            <person name="Ley R."/>
            <person name="Guruge J."/>
            <person name="Turnbaugh P.J."/>
            <person name="Mahowald M."/>
            <person name="Liep D."/>
            <person name="Gordon J."/>
        </authorList>
    </citation>
    <scope>NUCLEOTIDE SEQUENCE [LARGE SCALE GENOMIC DNA]</scope>
    <source>
        <strain evidence="1 2">ATCC 29098</strain>
    </source>
</reference>
<gene>
    <name evidence="1" type="ORF">DESPIG_01555</name>
</gene>